<dbReference type="STRING" id="4540.A0A3L6PL14"/>
<dbReference type="AlphaFoldDB" id="A0A3L6PL14"/>
<comment type="similarity">
    <text evidence="1">Belongs to the disease resistance NB-LRR family.</text>
</comment>
<dbReference type="GO" id="GO:0002758">
    <property type="term" value="P:innate immune response-activating signaling pathway"/>
    <property type="evidence" value="ECO:0007669"/>
    <property type="project" value="UniProtKB-ARBA"/>
</dbReference>
<keyword evidence="4" id="KW-0547">Nucleotide-binding</keyword>
<keyword evidence="2" id="KW-0433">Leucine-rich repeat</keyword>
<feature type="domain" description="Disease resistance N-terminal" evidence="8">
    <location>
        <begin position="5"/>
        <end position="106"/>
    </location>
</feature>
<dbReference type="GO" id="GO:0009626">
    <property type="term" value="P:plant-type hypersensitive response"/>
    <property type="evidence" value="ECO:0007669"/>
    <property type="project" value="UniProtKB-ARBA"/>
</dbReference>
<keyword evidence="12" id="KW-1185">Reference proteome</keyword>
<dbReference type="Gene3D" id="3.40.50.300">
    <property type="entry name" value="P-loop containing nucleotide triphosphate hydrolases"/>
    <property type="match status" value="1"/>
</dbReference>
<evidence type="ECO:0000259" key="8">
    <source>
        <dbReference type="Pfam" id="PF18052"/>
    </source>
</evidence>
<dbReference type="InterPro" id="IPR038005">
    <property type="entry name" value="RX-like_CC"/>
</dbReference>
<dbReference type="Pfam" id="PF23598">
    <property type="entry name" value="LRR_14"/>
    <property type="match status" value="1"/>
</dbReference>
<evidence type="ECO:0000313" key="12">
    <source>
        <dbReference type="Proteomes" id="UP000275267"/>
    </source>
</evidence>
<dbReference type="Proteomes" id="UP000275267">
    <property type="component" value="Unassembled WGS sequence"/>
</dbReference>
<dbReference type="GO" id="GO:0043531">
    <property type="term" value="F:ADP binding"/>
    <property type="evidence" value="ECO:0007669"/>
    <property type="project" value="InterPro"/>
</dbReference>
<feature type="domain" description="NB-ARC" evidence="7">
    <location>
        <begin position="177"/>
        <end position="346"/>
    </location>
</feature>
<dbReference type="Pfam" id="PF18052">
    <property type="entry name" value="Rx_N"/>
    <property type="match status" value="1"/>
</dbReference>
<dbReference type="CDD" id="cd14798">
    <property type="entry name" value="RX-CC_like"/>
    <property type="match status" value="1"/>
</dbReference>
<dbReference type="FunFam" id="3.40.50.300:FF:001091">
    <property type="entry name" value="Probable disease resistance protein At1g61300"/>
    <property type="match status" value="1"/>
</dbReference>
<sequence>MAEAVVGVLIGKLGEVLVKEAATCSASLLSKEVSSLKGLFGEIRRAEQELKSIKAYLRDSEKFKDTDETTGIFVESIRELSFRIEDVVDEFIYKFEGNKHGGFAVKMKKRIKHVKIWRRLALELNNINVELKGAAERRDRYARPGMENYAGNTDHHVKSTNQTLCFAREEDLVGIKDHATKLKGWLVGDLEERSPKITTVWGMGGIGKTTLVDHVYKIVKPEFDASAWVTVSKSYQFEDLLKKIAVEFGIPVDSSNMDTRRAVEVIRNHLEGKRFLLVLDDVWEQDVWINKIMPVFPTNCTSRFVLTSRISEVAFLATNNCSIKLEPLQEYHSYMLFCKVAFWNNDEKMCPSELKDLGAKFLLKCGGLPIAIACIGRLLSCKPPTHSQWENVYQKLELQSTKNVIHGVDTILKVSLEDLPYELKNCFLYCAIFPEDCDLKRRRLIRHWITAGFIKEKENRTLEEVAEGFLNELVNRSLLQVTKENEFGRVKSFRMHDILRCIALDKVEKECFCKVYEGSRTFSADGARRLSIQSSSVVPLSQFGATHLRAIHSFKRYIHIDLLTHILHSSKMLSTLDLQGTQIKLLPNEVFNLFNLRLLGLRSTSITYLPEAVGRLQNLEVLDVCFTGLLSFPKSVTKLKKLRYLYTGAWPRGGPFISLVGSKVPRGIRNLTALHALQKIKASLGTICDVAALTELRTFGVSDVTSEHSLSLCSAIGKMGHLVHLSIAASNENEVLPWEALRLPVTLSKLKLEGQLEKKQVPQILTSWSHLKNLTRLTLIGSKLDEDSFPGLVVLRGLCFLQLIKAYDGKKLYLSALSFPRLRTLRFQGARWLNQIEIAEGALENLVELELAYCPELKRFPHGIEYLTALDELYWVDNADEFIEMLGEEPEANECKEEQMRISHITEFSGFLTFIELAMAQETPAAAREGPEFCTVADCRIDRESQYEFLKQFIVQV</sequence>
<evidence type="ECO:0000256" key="6">
    <source>
        <dbReference type="ARBA" id="ARBA00023054"/>
    </source>
</evidence>
<dbReference type="InterPro" id="IPR032675">
    <property type="entry name" value="LRR_dom_sf"/>
</dbReference>
<proteinExistence type="inferred from homology"/>
<dbReference type="InterPro" id="IPR042197">
    <property type="entry name" value="Apaf_helical"/>
</dbReference>
<evidence type="ECO:0000259" key="9">
    <source>
        <dbReference type="Pfam" id="PF23559"/>
    </source>
</evidence>
<gene>
    <name evidence="11" type="ORF">C2845_PM18G02670</name>
</gene>
<comment type="caution">
    <text evidence="11">The sequence shown here is derived from an EMBL/GenBank/DDBJ whole genome shotgun (WGS) entry which is preliminary data.</text>
</comment>
<dbReference type="Pfam" id="PF23559">
    <property type="entry name" value="WHD_DRP"/>
    <property type="match status" value="1"/>
</dbReference>
<dbReference type="Pfam" id="PF00931">
    <property type="entry name" value="NB-ARC"/>
    <property type="match status" value="1"/>
</dbReference>
<dbReference type="InterPro" id="IPR041118">
    <property type="entry name" value="Rx_N"/>
</dbReference>
<dbReference type="GO" id="GO:0042742">
    <property type="term" value="P:defense response to bacterium"/>
    <property type="evidence" value="ECO:0007669"/>
    <property type="project" value="UniProtKB-ARBA"/>
</dbReference>
<dbReference type="Gene3D" id="1.10.10.10">
    <property type="entry name" value="Winged helix-like DNA-binding domain superfamily/Winged helix DNA-binding domain"/>
    <property type="match status" value="1"/>
</dbReference>
<evidence type="ECO:0000256" key="4">
    <source>
        <dbReference type="ARBA" id="ARBA00022741"/>
    </source>
</evidence>
<evidence type="ECO:0008006" key="13">
    <source>
        <dbReference type="Google" id="ProtNLM"/>
    </source>
</evidence>
<evidence type="ECO:0000256" key="3">
    <source>
        <dbReference type="ARBA" id="ARBA00022737"/>
    </source>
</evidence>
<dbReference type="InterPro" id="IPR036388">
    <property type="entry name" value="WH-like_DNA-bd_sf"/>
</dbReference>
<dbReference type="PANTHER" id="PTHR23155">
    <property type="entry name" value="DISEASE RESISTANCE PROTEIN RP"/>
    <property type="match status" value="1"/>
</dbReference>
<protein>
    <recommendedName>
        <fullName evidence="13">Disease resistance protein RPM1-like</fullName>
    </recommendedName>
</protein>
<evidence type="ECO:0000313" key="11">
    <source>
        <dbReference type="EMBL" id="RLM59023.1"/>
    </source>
</evidence>
<dbReference type="InterPro" id="IPR002182">
    <property type="entry name" value="NB-ARC"/>
</dbReference>
<dbReference type="InterPro" id="IPR044974">
    <property type="entry name" value="Disease_R_plants"/>
</dbReference>
<dbReference type="EMBL" id="PQIB02000017">
    <property type="protein sequence ID" value="RLM59023.1"/>
    <property type="molecule type" value="Genomic_DNA"/>
</dbReference>
<dbReference type="PANTHER" id="PTHR23155:SF931">
    <property type="entry name" value="OS01G0547000 PROTEIN"/>
    <property type="match status" value="1"/>
</dbReference>
<evidence type="ECO:0000256" key="5">
    <source>
        <dbReference type="ARBA" id="ARBA00022821"/>
    </source>
</evidence>
<dbReference type="PRINTS" id="PR00364">
    <property type="entry name" value="DISEASERSIST"/>
</dbReference>
<dbReference type="Gene3D" id="1.20.5.4130">
    <property type="match status" value="1"/>
</dbReference>
<dbReference type="OrthoDB" id="598235at2759"/>
<feature type="domain" description="Disease resistance protein winged helix" evidence="9">
    <location>
        <begin position="432"/>
        <end position="500"/>
    </location>
</feature>
<evidence type="ECO:0000259" key="10">
    <source>
        <dbReference type="Pfam" id="PF23598"/>
    </source>
</evidence>
<keyword evidence="6" id="KW-0175">Coiled coil</keyword>
<dbReference type="SUPFAM" id="SSF52058">
    <property type="entry name" value="L domain-like"/>
    <property type="match status" value="1"/>
</dbReference>
<keyword evidence="3" id="KW-0677">Repeat</keyword>
<dbReference type="SUPFAM" id="SSF52540">
    <property type="entry name" value="P-loop containing nucleoside triphosphate hydrolases"/>
    <property type="match status" value="1"/>
</dbReference>
<name>A0A3L6PL14_PANMI</name>
<feature type="domain" description="Disease resistance R13L4/SHOC-2-like LRR" evidence="10">
    <location>
        <begin position="548"/>
        <end position="874"/>
    </location>
</feature>
<dbReference type="InterPro" id="IPR027417">
    <property type="entry name" value="P-loop_NTPase"/>
</dbReference>
<evidence type="ECO:0000256" key="1">
    <source>
        <dbReference type="ARBA" id="ARBA00008894"/>
    </source>
</evidence>
<evidence type="ECO:0000259" key="7">
    <source>
        <dbReference type="Pfam" id="PF00931"/>
    </source>
</evidence>
<organism evidence="11 12">
    <name type="scientific">Panicum miliaceum</name>
    <name type="common">Proso millet</name>
    <name type="synonym">Broomcorn millet</name>
    <dbReference type="NCBI Taxonomy" id="4540"/>
    <lineage>
        <taxon>Eukaryota</taxon>
        <taxon>Viridiplantae</taxon>
        <taxon>Streptophyta</taxon>
        <taxon>Embryophyta</taxon>
        <taxon>Tracheophyta</taxon>
        <taxon>Spermatophyta</taxon>
        <taxon>Magnoliopsida</taxon>
        <taxon>Liliopsida</taxon>
        <taxon>Poales</taxon>
        <taxon>Poaceae</taxon>
        <taxon>PACMAD clade</taxon>
        <taxon>Panicoideae</taxon>
        <taxon>Panicodae</taxon>
        <taxon>Paniceae</taxon>
        <taxon>Panicinae</taxon>
        <taxon>Panicum</taxon>
        <taxon>Panicum sect. Panicum</taxon>
    </lineage>
</organism>
<reference evidence="12" key="1">
    <citation type="journal article" date="2019" name="Nat. Commun.">
        <title>The genome of broomcorn millet.</title>
        <authorList>
            <person name="Zou C."/>
            <person name="Miki D."/>
            <person name="Li D."/>
            <person name="Tang Q."/>
            <person name="Xiao L."/>
            <person name="Rajput S."/>
            <person name="Deng P."/>
            <person name="Jia W."/>
            <person name="Huang R."/>
            <person name="Zhang M."/>
            <person name="Sun Y."/>
            <person name="Hu J."/>
            <person name="Fu X."/>
            <person name="Schnable P.S."/>
            <person name="Li F."/>
            <person name="Zhang H."/>
            <person name="Feng B."/>
            <person name="Zhu X."/>
            <person name="Liu R."/>
            <person name="Schnable J.C."/>
            <person name="Zhu J.-K."/>
            <person name="Zhang H."/>
        </authorList>
    </citation>
    <scope>NUCLEOTIDE SEQUENCE [LARGE SCALE GENOMIC DNA]</scope>
</reference>
<accession>A0A3L6PL14</accession>
<keyword evidence="5" id="KW-0611">Plant defense</keyword>
<dbReference type="InterPro" id="IPR058922">
    <property type="entry name" value="WHD_DRP"/>
</dbReference>
<dbReference type="Gene3D" id="3.80.10.10">
    <property type="entry name" value="Ribonuclease Inhibitor"/>
    <property type="match status" value="2"/>
</dbReference>
<dbReference type="Gene3D" id="1.10.8.430">
    <property type="entry name" value="Helical domain of apoptotic protease-activating factors"/>
    <property type="match status" value="1"/>
</dbReference>
<dbReference type="FunFam" id="1.10.10.10:FF:000322">
    <property type="entry name" value="Probable disease resistance protein At1g63360"/>
    <property type="match status" value="1"/>
</dbReference>
<evidence type="ECO:0000256" key="2">
    <source>
        <dbReference type="ARBA" id="ARBA00022614"/>
    </source>
</evidence>
<dbReference type="InterPro" id="IPR055414">
    <property type="entry name" value="LRR_R13L4/SHOC2-like"/>
</dbReference>